<evidence type="ECO:0000313" key="1">
    <source>
        <dbReference type="EMBL" id="NSL87601.1"/>
    </source>
</evidence>
<protein>
    <submittedName>
        <fullName evidence="1">Uncharacterized protein</fullName>
    </submittedName>
</protein>
<sequence length="263" mass="29230">MLIQRFKSTIIKYQLCQLLVFAFLFYSCSKDNVKREPEPGKAAVKVTDSDYFKAVFFLDGPLVKNLGDYQALSVSRMVDDDKALKEIRATENKVLEYIESSSAGFFVDFKAKVTSGDYSQVSAAMKEGARQYLEAIVHLNGQKKLDDELGKAVVQEFTKKYGSLESVSKTDLARNIRHFAKEPNSIVAPAADSSESYYQVTSTVHTQTASLLYYYAAAAVLIIIVIVLGYTPNEQLLNDDLTKTNGFGFDDYSSMITIGFAGK</sequence>
<dbReference type="EMBL" id="RIAR02000001">
    <property type="protein sequence ID" value="NSL87601.1"/>
    <property type="molecule type" value="Genomic_DNA"/>
</dbReference>
<organism evidence="1 2">
    <name type="scientific">Chitinophaga solisilvae</name>
    <dbReference type="NCBI Taxonomy" id="1233460"/>
    <lineage>
        <taxon>Bacteria</taxon>
        <taxon>Pseudomonadati</taxon>
        <taxon>Bacteroidota</taxon>
        <taxon>Chitinophagia</taxon>
        <taxon>Chitinophagales</taxon>
        <taxon>Chitinophagaceae</taxon>
        <taxon>Chitinophaga</taxon>
    </lineage>
</organism>
<dbReference type="AlphaFoldDB" id="A0A3S1ATI2"/>
<dbReference type="PROSITE" id="PS51257">
    <property type="entry name" value="PROKAR_LIPOPROTEIN"/>
    <property type="match status" value="1"/>
</dbReference>
<keyword evidence="2" id="KW-1185">Reference proteome</keyword>
<reference evidence="1" key="1">
    <citation type="submission" date="2020-05" db="EMBL/GenBank/DDBJ databases">
        <title>Chitinophaga laudate sp. nov., isolated from a tropical peat swamp.</title>
        <authorList>
            <person name="Goh C.B.S."/>
            <person name="Lee M.S."/>
            <person name="Parimannan S."/>
            <person name="Pasbakhsh P."/>
            <person name="Yule C.M."/>
            <person name="Rajandas H."/>
            <person name="Loke S."/>
            <person name="Croft L."/>
            <person name="Tan J.B.L."/>
        </authorList>
    </citation>
    <scope>NUCLEOTIDE SEQUENCE</scope>
    <source>
        <strain evidence="1">Mgbs1</strain>
    </source>
</reference>
<dbReference type="Pfam" id="PF26137">
    <property type="entry name" value="Toxin_SdpC"/>
    <property type="match status" value="1"/>
</dbReference>
<evidence type="ECO:0000313" key="2">
    <source>
        <dbReference type="Proteomes" id="UP000281028"/>
    </source>
</evidence>
<comment type="caution">
    <text evidence="1">The sequence shown here is derived from an EMBL/GenBank/DDBJ whole genome shotgun (WGS) entry which is preliminary data.</text>
</comment>
<dbReference type="Proteomes" id="UP000281028">
    <property type="component" value="Unassembled WGS sequence"/>
</dbReference>
<proteinExistence type="predicted"/>
<dbReference type="InterPro" id="IPR023888">
    <property type="entry name" value="SdpC-like"/>
</dbReference>
<name>A0A3S1ATI2_9BACT</name>
<gene>
    <name evidence="1" type="ORF">ECE50_012210</name>
</gene>
<accession>A0A3S1ATI2</accession>